<comment type="caution">
    <text evidence="2">The sequence shown here is derived from an EMBL/GenBank/DDBJ whole genome shotgun (WGS) entry which is preliminary data.</text>
</comment>
<dbReference type="PANTHER" id="PTHR33130">
    <property type="entry name" value="PUTATIVE (DUF1639)-RELATED"/>
    <property type="match status" value="1"/>
</dbReference>
<reference evidence="2 3" key="1">
    <citation type="journal article" date="2020" name="IScience">
        <title>Genome Sequencing of the Endangered Kingdonia uniflora (Circaeasteraceae, Ranunculales) Reveals Potential Mechanisms of Evolutionary Specialization.</title>
        <authorList>
            <person name="Sun Y."/>
            <person name="Deng T."/>
            <person name="Zhang A."/>
            <person name="Moore M.J."/>
            <person name="Landis J.B."/>
            <person name="Lin N."/>
            <person name="Zhang H."/>
            <person name="Zhang X."/>
            <person name="Huang J."/>
            <person name="Zhang X."/>
            <person name="Sun H."/>
            <person name="Wang H."/>
        </authorList>
    </citation>
    <scope>NUCLEOTIDE SEQUENCE [LARGE SCALE GENOMIC DNA]</scope>
    <source>
        <strain evidence="2">TB1705</strain>
        <tissue evidence="2">Leaf</tissue>
    </source>
</reference>
<dbReference type="Pfam" id="PF07797">
    <property type="entry name" value="DUF1639"/>
    <property type="match status" value="1"/>
</dbReference>
<dbReference type="Proteomes" id="UP000541444">
    <property type="component" value="Unassembled WGS sequence"/>
</dbReference>
<protein>
    <recommendedName>
        <fullName evidence="4">DUF1639 family protein</fullName>
    </recommendedName>
</protein>
<accession>A0A7J7NF88</accession>
<name>A0A7J7NF88_9MAGN</name>
<organism evidence="2 3">
    <name type="scientific">Kingdonia uniflora</name>
    <dbReference type="NCBI Taxonomy" id="39325"/>
    <lineage>
        <taxon>Eukaryota</taxon>
        <taxon>Viridiplantae</taxon>
        <taxon>Streptophyta</taxon>
        <taxon>Embryophyta</taxon>
        <taxon>Tracheophyta</taxon>
        <taxon>Spermatophyta</taxon>
        <taxon>Magnoliopsida</taxon>
        <taxon>Ranunculales</taxon>
        <taxon>Circaeasteraceae</taxon>
        <taxon>Kingdonia</taxon>
    </lineage>
</organism>
<gene>
    <name evidence="2" type="ORF">GIB67_012567</name>
</gene>
<dbReference type="EMBL" id="JACGCM010000816">
    <property type="protein sequence ID" value="KAF6165670.1"/>
    <property type="molecule type" value="Genomic_DNA"/>
</dbReference>
<dbReference type="AlphaFoldDB" id="A0A7J7NF88"/>
<evidence type="ECO:0008006" key="4">
    <source>
        <dbReference type="Google" id="ProtNLM"/>
    </source>
</evidence>
<evidence type="ECO:0000313" key="2">
    <source>
        <dbReference type="EMBL" id="KAF6165670.1"/>
    </source>
</evidence>
<evidence type="ECO:0000256" key="1">
    <source>
        <dbReference type="SAM" id="MobiDB-lite"/>
    </source>
</evidence>
<dbReference type="OrthoDB" id="769821at2759"/>
<dbReference type="PANTHER" id="PTHR33130:SF43">
    <property type="entry name" value="OS01G0688600 PROTEIN"/>
    <property type="match status" value="1"/>
</dbReference>
<dbReference type="InterPro" id="IPR012438">
    <property type="entry name" value="DUF1639"/>
</dbReference>
<proteinExistence type="predicted"/>
<feature type="region of interest" description="Disordered" evidence="1">
    <location>
        <begin position="171"/>
        <end position="210"/>
    </location>
</feature>
<evidence type="ECO:0000313" key="3">
    <source>
        <dbReference type="Proteomes" id="UP000541444"/>
    </source>
</evidence>
<sequence>MVFYKHPEMKPSENLIEMNTRELSRPLHNFSLPSLWGSQIRFRCGKVNQTSQRLLSFDNRNRSVSDTQSEGCSKDSDLEKPQFEKSKKLVKLVCLGEKSVIGEDGVDEIKGEVLIHLSKAADNVKVSILKEGVEVEEEEENSSSATVVVAAMRPWNLRKRIAAPIEDESPAVKRVRNEEGQKAASSSLSLSPSPSPSPSPQKAIGIENQNPVSKSLRSRGLVAVESQGIESEKEVMISLTVALSKGNIVEDYKAMFGRKLPRRPKKRPRAVRKDLDALFPGLWLSDITTDSYKVPDELESKKK</sequence>
<keyword evidence="3" id="KW-1185">Reference proteome</keyword>